<accession>E9E8I5</accession>
<dbReference type="OrthoDB" id="3866712at2759"/>
<protein>
    <submittedName>
        <fullName evidence="2">Serine protease</fullName>
    </submittedName>
</protein>
<dbReference type="GO" id="GO:0006508">
    <property type="term" value="P:proteolysis"/>
    <property type="evidence" value="ECO:0007669"/>
    <property type="project" value="UniProtKB-KW"/>
</dbReference>
<proteinExistence type="predicted"/>
<keyword evidence="2" id="KW-0378">Hydrolase</keyword>
<dbReference type="InParanoid" id="E9E8I5"/>
<dbReference type="KEGG" id="maw:19250494"/>
<dbReference type="EMBL" id="GL698521">
    <property type="protein sequence ID" value="EFY87816.1"/>
    <property type="molecule type" value="Genomic_DNA"/>
</dbReference>
<evidence type="ECO:0000313" key="3">
    <source>
        <dbReference type="Proteomes" id="UP000002499"/>
    </source>
</evidence>
<reference evidence="2 3" key="1">
    <citation type="journal article" date="2011" name="PLoS Genet.">
        <title>Genome sequencing and comparative transcriptomics of the model entomopathogenic fungi Metarhizium anisopliae and M. acridum.</title>
        <authorList>
            <person name="Gao Q."/>
            <person name="Jin K."/>
            <person name="Ying S.H."/>
            <person name="Zhang Y."/>
            <person name="Xiao G."/>
            <person name="Shang Y."/>
            <person name="Duan Z."/>
            <person name="Hu X."/>
            <person name="Xie X.Q."/>
            <person name="Zhou G."/>
            <person name="Peng G."/>
            <person name="Luo Z."/>
            <person name="Huang W."/>
            <person name="Wang B."/>
            <person name="Fang W."/>
            <person name="Wang S."/>
            <person name="Zhong Y."/>
            <person name="Ma L.J."/>
            <person name="St Leger R.J."/>
            <person name="Zhao G.P."/>
            <person name="Pei Y."/>
            <person name="Feng M.G."/>
            <person name="Xia Y."/>
            <person name="Wang C."/>
        </authorList>
    </citation>
    <scope>NUCLEOTIDE SEQUENCE [LARGE SCALE GENOMIC DNA]</scope>
    <source>
        <strain evidence="2 3">CQMa 102</strain>
    </source>
</reference>
<dbReference type="GO" id="GO:0004252">
    <property type="term" value="F:serine-type endopeptidase activity"/>
    <property type="evidence" value="ECO:0007669"/>
    <property type="project" value="InterPro"/>
</dbReference>
<gene>
    <name evidence="2" type="ORF">MAC_06183</name>
</gene>
<feature type="region of interest" description="Disordered" evidence="1">
    <location>
        <begin position="114"/>
        <end position="133"/>
    </location>
</feature>
<dbReference type="HOGENOM" id="CLU_1065896_0_0_1"/>
<sequence length="261" mass="27383">MSRSGATTQVTNRPPSSNNRMKLTKDTGHMTGGPMSDMASLYYVDGPVDNLERLAEYLNKEDLAEAAYIAPAASVPLTVQPLVAPQTMDVPAVTPSFTSRQIYVGPEPAGMDASYANSLPGGKGEEIRGTNPTDVGFVNHGTAVSGVINGDVDIFGVLGIAPEAIFHGSFSLGHPVATAIKAAADKLRPGDVIRLEIQSTQDLASQIRETGIFFAAASSDDIITITSGMTAFSMFKPNFSSCYAVGYCISGPSADHIAEFD</sequence>
<dbReference type="AlphaFoldDB" id="E9E8I5"/>
<feature type="region of interest" description="Disordered" evidence="1">
    <location>
        <begin position="1"/>
        <end position="32"/>
    </location>
</feature>
<keyword evidence="2" id="KW-0645">Protease</keyword>
<name>E9E8I5_METAQ</name>
<dbReference type="GeneID" id="19250494"/>
<feature type="compositionally biased region" description="Polar residues" evidence="1">
    <location>
        <begin position="1"/>
        <end position="21"/>
    </location>
</feature>
<organism evidence="3">
    <name type="scientific">Metarhizium acridum (strain CQMa 102)</name>
    <dbReference type="NCBI Taxonomy" id="655827"/>
    <lineage>
        <taxon>Eukaryota</taxon>
        <taxon>Fungi</taxon>
        <taxon>Dikarya</taxon>
        <taxon>Ascomycota</taxon>
        <taxon>Pezizomycotina</taxon>
        <taxon>Sordariomycetes</taxon>
        <taxon>Hypocreomycetidae</taxon>
        <taxon>Hypocreales</taxon>
        <taxon>Clavicipitaceae</taxon>
        <taxon>Metarhizium</taxon>
    </lineage>
</organism>
<dbReference type="Proteomes" id="UP000002499">
    <property type="component" value="Unassembled WGS sequence"/>
</dbReference>
<evidence type="ECO:0000313" key="2">
    <source>
        <dbReference type="EMBL" id="EFY87816.1"/>
    </source>
</evidence>
<keyword evidence="3" id="KW-1185">Reference proteome</keyword>
<dbReference type="eggNOG" id="ENOG502RMP8">
    <property type="taxonomic scope" value="Eukaryota"/>
</dbReference>
<dbReference type="InterPro" id="IPR036852">
    <property type="entry name" value="Peptidase_S8/S53_dom_sf"/>
</dbReference>
<evidence type="ECO:0000256" key="1">
    <source>
        <dbReference type="SAM" id="MobiDB-lite"/>
    </source>
</evidence>
<dbReference type="SUPFAM" id="SSF52743">
    <property type="entry name" value="Subtilisin-like"/>
    <property type="match status" value="1"/>
</dbReference>